<name>R8BP08_PHAM7</name>
<gene>
    <name evidence="1" type="ORF">UCRPA7_3421</name>
</gene>
<dbReference type="KEGG" id="tmn:UCRPA7_3421"/>
<keyword evidence="2" id="KW-1185">Reference proteome</keyword>
<evidence type="ECO:0000313" key="1">
    <source>
        <dbReference type="EMBL" id="EOO01081.1"/>
    </source>
</evidence>
<protein>
    <submittedName>
        <fullName evidence="1">Uncharacterized protein</fullName>
    </submittedName>
</protein>
<dbReference type="HOGENOM" id="CLU_1310871_0_0_1"/>
<evidence type="ECO:0000313" key="2">
    <source>
        <dbReference type="Proteomes" id="UP000014074"/>
    </source>
</evidence>
<reference evidence="2" key="1">
    <citation type="journal article" date="2013" name="Genome Announc.">
        <title>Draft genome sequence of the ascomycete Phaeoacremonium aleophilum strain UCR-PA7, a causal agent of the esca disease complex in grapevines.</title>
        <authorList>
            <person name="Blanco-Ulate B."/>
            <person name="Rolshausen P."/>
            <person name="Cantu D."/>
        </authorList>
    </citation>
    <scope>NUCLEOTIDE SEQUENCE [LARGE SCALE GENOMIC DNA]</scope>
    <source>
        <strain evidence="2">UCR-PA7</strain>
    </source>
</reference>
<accession>R8BP08</accession>
<organism evidence="1 2">
    <name type="scientific">Phaeoacremonium minimum (strain UCR-PA7)</name>
    <name type="common">Esca disease fungus</name>
    <name type="synonym">Togninia minima</name>
    <dbReference type="NCBI Taxonomy" id="1286976"/>
    <lineage>
        <taxon>Eukaryota</taxon>
        <taxon>Fungi</taxon>
        <taxon>Dikarya</taxon>
        <taxon>Ascomycota</taxon>
        <taxon>Pezizomycotina</taxon>
        <taxon>Sordariomycetes</taxon>
        <taxon>Sordariomycetidae</taxon>
        <taxon>Togniniales</taxon>
        <taxon>Togniniaceae</taxon>
        <taxon>Phaeoacremonium</taxon>
    </lineage>
</organism>
<dbReference type="EMBL" id="KB933041">
    <property type="protein sequence ID" value="EOO01081.1"/>
    <property type="molecule type" value="Genomic_DNA"/>
</dbReference>
<sequence>MGCIVSGLVLANADNGEYDEAEAHLKGLFKIMDIYEGSGQLLSGWILGRVTIMPLAMIFATAWNLPYGGSNKDDSKQLPPSASHKSLWAEAAYFYELFAIEFLRDQMTGSRPKAGGEAERLDVIILKWLYNQRLMHPYGVQLEDASDASRKLTTQNQDWLDDWIWVWRNSGKPMTAWPWQQILKKIAWVETEEGFEFIKTVYHEAAKEQK</sequence>
<dbReference type="AlphaFoldDB" id="R8BP08"/>
<dbReference type="RefSeq" id="XP_007914059.1">
    <property type="nucleotide sequence ID" value="XM_007915868.1"/>
</dbReference>
<proteinExistence type="predicted"/>
<dbReference type="Proteomes" id="UP000014074">
    <property type="component" value="Unassembled WGS sequence"/>
</dbReference>
<dbReference type="GeneID" id="19323769"/>